<feature type="transmembrane region" description="Helical" evidence="2">
    <location>
        <begin position="425"/>
        <end position="446"/>
    </location>
</feature>
<keyword evidence="2" id="KW-1133">Transmembrane helix</keyword>
<keyword evidence="2" id="KW-0812">Transmembrane</keyword>
<organism evidence="3 4">
    <name type="scientific">Rhodotorula graminis (strain WP1)</name>
    <dbReference type="NCBI Taxonomy" id="578459"/>
    <lineage>
        <taxon>Eukaryota</taxon>
        <taxon>Fungi</taxon>
        <taxon>Dikarya</taxon>
        <taxon>Basidiomycota</taxon>
        <taxon>Pucciniomycotina</taxon>
        <taxon>Microbotryomycetes</taxon>
        <taxon>Sporidiobolales</taxon>
        <taxon>Sporidiobolaceae</taxon>
        <taxon>Rhodotorula</taxon>
    </lineage>
</organism>
<reference evidence="3 4" key="1">
    <citation type="journal article" date="2015" name="Front. Microbiol.">
        <title>Genome sequence of the plant growth promoting endophytic yeast Rhodotorula graminis WP1.</title>
        <authorList>
            <person name="Firrincieli A."/>
            <person name="Otillar R."/>
            <person name="Salamov A."/>
            <person name="Schmutz J."/>
            <person name="Khan Z."/>
            <person name="Redman R.S."/>
            <person name="Fleck N.D."/>
            <person name="Lindquist E."/>
            <person name="Grigoriev I.V."/>
            <person name="Doty S.L."/>
        </authorList>
    </citation>
    <scope>NUCLEOTIDE SEQUENCE [LARGE SCALE GENOMIC DNA]</scope>
    <source>
        <strain evidence="3 4">WP1</strain>
    </source>
</reference>
<feature type="region of interest" description="Disordered" evidence="1">
    <location>
        <begin position="381"/>
        <end position="412"/>
    </location>
</feature>
<evidence type="ECO:0000256" key="1">
    <source>
        <dbReference type="SAM" id="MobiDB-lite"/>
    </source>
</evidence>
<gene>
    <name evidence="3" type="ORF">RHOBADRAFT_51051</name>
</gene>
<dbReference type="OMA" id="HRERWII"/>
<dbReference type="RefSeq" id="XP_018274652.1">
    <property type="nucleotide sequence ID" value="XM_018415629.1"/>
</dbReference>
<dbReference type="OrthoDB" id="2529648at2759"/>
<dbReference type="Proteomes" id="UP000053890">
    <property type="component" value="Unassembled WGS sequence"/>
</dbReference>
<keyword evidence="2" id="KW-0472">Membrane</keyword>
<keyword evidence="4" id="KW-1185">Reference proteome</keyword>
<evidence type="ECO:0000313" key="3">
    <source>
        <dbReference type="EMBL" id="KPV78603.1"/>
    </source>
</evidence>
<evidence type="ECO:0000313" key="4">
    <source>
        <dbReference type="Proteomes" id="UP000053890"/>
    </source>
</evidence>
<evidence type="ECO:0008006" key="5">
    <source>
        <dbReference type="Google" id="ProtNLM"/>
    </source>
</evidence>
<protein>
    <recommendedName>
        <fullName evidence="5">Proteophosphoglycan ppg4</fullName>
    </recommendedName>
</protein>
<accession>A0A194SCZ0</accession>
<name>A0A194SCZ0_RHOGW</name>
<evidence type="ECO:0000256" key="2">
    <source>
        <dbReference type="SAM" id="Phobius"/>
    </source>
</evidence>
<dbReference type="AlphaFoldDB" id="A0A194SCZ0"/>
<dbReference type="EMBL" id="KQ474073">
    <property type="protein sequence ID" value="KPV78603.1"/>
    <property type="molecule type" value="Genomic_DNA"/>
</dbReference>
<feature type="transmembrane region" description="Helical" evidence="2">
    <location>
        <begin position="273"/>
        <end position="291"/>
    </location>
</feature>
<feature type="compositionally biased region" description="Polar residues" evidence="1">
    <location>
        <begin position="401"/>
        <end position="412"/>
    </location>
</feature>
<dbReference type="GeneID" id="28976077"/>
<feature type="compositionally biased region" description="Pro residues" evidence="1">
    <location>
        <begin position="170"/>
        <end position="179"/>
    </location>
</feature>
<feature type="region of interest" description="Disordered" evidence="1">
    <location>
        <begin position="166"/>
        <end position="220"/>
    </location>
</feature>
<feature type="compositionally biased region" description="Low complexity" evidence="1">
    <location>
        <begin position="180"/>
        <end position="191"/>
    </location>
</feature>
<proteinExistence type="predicted"/>
<feature type="compositionally biased region" description="Low complexity" evidence="1">
    <location>
        <begin position="381"/>
        <end position="393"/>
    </location>
</feature>
<sequence>MSSSLRFSGGSSSSTTRSSLDFDDCVPTFDDQLAAAHTSLDTLATRIRTLRALSARLAALHPNDLSTPTLALDLRDALLDAAARLRDVDREILRLWEDEERVWLAGKSDALGDYLEVGAHEFPHLLTKDVVHASRFVVDNPFSILLRLLDGLEALKIPQLVKANASPATLLPPPSPPPLYRLDPSPSTSSSSRRRDIFLPTTALPHDPTPAGASSSTSRRADWKQAILADAVRRTASGKETRSHRFFDEIALDLREGAREMRVATGRGHRERWIIFTFIALFPVLLLANLLEDFLSSRRSASTSSSGSTASSFSLRTLAPTMLNEGAVSTGVPVSPSDPFADPRSTYGYDTDLLHAQPRGPSAGAGSSAGATAAAGAGAGTATSAAGTATGSGPRSAPLLSRTSVGRSTSGKSAVTPWYLKWSGILALVTTLLLALGLGVGLGVGLGTRNQGDGGKQNAAQANAASTVTSMSTLSSIVTADPTSTSYIPIRVTTGSASRATVVQTLGGSTVTVAAPATGPSRAVVTVSQAVAPSTRTEVVDVTTFTSTQTVTTTLEGAQAATTITQVVTVRRTVTAQAGGFARRASFGFGREEER</sequence>